<comment type="caution">
    <text evidence="3">The sequence shown here is derived from an EMBL/GenBank/DDBJ whole genome shotgun (WGS) entry which is preliminary data.</text>
</comment>
<evidence type="ECO:0000256" key="1">
    <source>
        <dbReference type="SAM" id="Phobius"/>
    </source>
</evidence>
<dbReference type="Gene3D" id="1.20.144.10">
    <property type="entry name" value="Phosphatidic acid phosphatase type 2/haloperoxidase"/>
    <property type="match status" value="1"/>
</dbReference>
<accession>A0A1F5ISE4</accession>
<dbReference type="SUPFAM" id="SSF48317">
    <property type="entry name" value="Acid phosphatase/Vanadium-dependent haloperoxidase"/>
    <property type="match status" value="1"/>
</dbReference>
<evidence type="ECO:0000259" key="2">
    <source>
        <dbReference type="SMART" id="SM00014"/>
    </source>
</evidence>
<dbReference type="PANTHER" id="PTHR14969:SF13">
    <property type="entry name" value="AT30094P"/>
    <property type="match status" value="1"/>
</dbReference>
<feature type="transmembrane region" description="Helical" evidence="1">
    <location>
        <begin position="147"/>
        <end position="164"/>
    </location>
</feature>
<dbReference type="Proteomes" id="UP000176336">
    <property type="component" value="Unassembled WGS sequence"/>
</dbReference>
<dbReference type="InterPro" id="IPR036938">
    <property type="entry name" value="PAP2/HPO_sf"/>
</dbReference>
<dbReference type="Pfam" id="PF01569">
    <property type="entry name" value="PAP2"/>
    <property type="match status" value="1"/>
</dbReference>
<dbReference type="SMART" id="SM00014">
    <property type="entry name" value="acidPPc"/>
    <property type="match status" value="1"/>
</dbReference>
<feature type="transmembrane region" description="Helical" evidence="1">
    <location>
        <begin position="53"/>
        <end position="76"/>
    </location>
</feature>
<feature type="transmembrane region" description="Helical" evidence="1">
    <location>
        <begin position="123"/>
        <end position="141"/>
    </location>
</feature>
<proteinExistence type="predicted"/>
<sequence>MDNVSLFFSIFNLNGRSFVLDQSMIFATVPLIYLTFLLVFVLAIKGGIREKKAFLLTVLALPLAVLLIKTIHLFFFEPRPFVSFNFVPIVMESANSASFPSRHATIAGVLAFAFIYSKSSWSLLFLPIAVWIGISRIYVGVHYPLDILGGFVVAITSLALAILTKKFLGKVFLRI</sequence>
<evidence type="ECO:0000313" key="4">
    <source>
        <dbReference type="Proteomes" id="UP000176336"/>
    </source>
</evidence>
<name>A0A1F5ISE4_9BACT</name>
<feature type="transmembrane region" description="Helical" evidence="1">
    <location>
        <begin position="24"/>
        <end position="44"/>
    </location>
</feature>
<evidence type="ECO:0000313" key="3">
    <source>
        <dbReference type="EMBL" id="OGE19269.1"/>
    </source>
</evidence>
<dbReference type="AlphaFoldDB" id="A0A1F5ISE4"/>
<dbReference type="EMBL" id="MFCR01000003">
    <property type="protein sequence ID" value="OGE19269.1"/>
    <property type="molecule type" value="Genomic_DNA"/>
</dbReference>
<keyword evidence="1" id="KW-0472">Membrane</keyword>
<gene>
    <name evidence="3" type="ORF">A2871_00240</name>
</gene>
<keyword evidence="1" id="KW-1133">Transmembrane helix</keyword>
<feature type="domain" description="Phosphatidic acid phosphatase type 2/haloperoxidase" evidence="2">
    <location>
        <begin position="54"/>
        <end position="162"/>
    </location>
</feature>
<protein>
    <recommendedName>
        <fullName evidence="2">Phosphatidic acid phosphatase type 2/haloperoxidase domain-containing protein</fullName>
    </recommendedName>
</protein>
<organism evidence="3 4">
    <name type="scientific">Candidatus Daviesbacteria bacterium RIFCSPHIGHO2_01_FULL_41_23</name>
    <dbReference type="NCBI Taxonomy" id="1797764"/>
    <lineage>
        <taxon>Bacteria</taxon>
        <taxon>Candidatus Daviesiibacteriota</taxon>
    </lineage>
</organism>
<dbReference type="InterPro" id="IPR000326">
    <property type="entry name" value="PAP2/HPO"/>
</dbReference>
<reference evidence="3 4" key="1">
    <citation type="journal article" date="2016" name="Nat. Commun.">
        <title>Thousands of microbial genomes shed light on interconnected biogeochemical processes in an aquifer system.</title>
        <authorList>
            <person name="Anantharaman K."/>
            <person name="Brown C.T."/>
            <person name="Hug L.A."/>
            <person name="Sharon I."/>
            <person name="Castelle C.J."/>
            <person name="Probst A.J."/>
            <person name="Thomas B.C."/>
            <person name="Singh A."/>
            <person name="Wilkins M.J."/>
            <person name="Karaoz U."/>
            <person name="Brodie E.L."/>
            <person name="Williams K.H."/>
            <person name="Hubbard S.S."/>
            <person name="Banfield J.F."/>
        </authorList>
    </citation>
    <scope>NUCLEOTIDE SEQUENCE [LARGE SCALE GENOMIC DNA]</scope>
</reference>
<dbReference type="PANTHER" id="PTHR14969">
    <property type="entry name" value="SPHINGOSINE-1-PHOSPHATE PHOSPHOHYDROLASE"/>
    <property type="match status" value="1"/>
</dbReference>
<keyword evidence="1" id="KW-0812">Transmembrane</keyword>